<comment type="caution">
    <text evidence="3">The sequence shown here is derived from an EMBL/GenBank/DDBJ whole genome shotgun (WGS) entry which is preliminary data.</text>
</comment>
<feature type="chain" id="PRO_5037057021" evidence="1">
    <location>
        <begin position="32"/>
        <end position="1425"/>
    </location>
</feature>
<dbReference type="InterPro" id="IPR006626">
    <property type="entry name" value="PbH1"/>
</dbReference>
<feature type="domain" description="BIG2" evidence="2">
    <location>
        <begin position="781"/>
        <end position="861"/>
    </location>
</feature>
<organism evidence="3 4">
    <name type="scientific">Zhenpiania hominis</name>
    <dbReference type="NCBI Taxonomy" id="2763644"/>
    <lineage>
        <taxon>Bacteria</taxon>
        <taxon>Bacillati</taxon>
        <taxon>Bacillota</taxon>
        <taxon>Clostridia</taxon>
        <taxon>Peptostreptococcales</taxon>
        <taxon>Anaerovoracaceae</taxon>
        <taxon>Zhenpiania</taxon>
    </lineage>
</organism>
<keyword evidence="4" id="KW-1185">Reference proteome</keyword>
<dbReference type="InterPro" id="IPR011050">
    <property type="entry name" value="Pectin_lyase_fold/virulence"/>
</dbReference>
<dbReference type="InterPro" id="IPR008964">
    <property type="entry name" value="Invasin/intimin_cell_adhesion"/>
</dbReference>
<evidence type="ECO:0000313" key="3">
    <source>
        <dbReference type="EMBL" id="MBC6680303.1"/>
    </source>
</evidence>
<evidence type="ECO:0000256" key="1">
    <source>
        <dbReference type="SAM" id="SignalP"/>
    </source>
</evidence>
<dbReference type="InterPro" id="IPR012334">
    <property type="entry name" value="Pectin_lyas_fold"/>
</dbReference>
<dbReference type="SUPFAM" id="SSF49373">
    <property type="entry name" value="Invasin/intimin cell-adhesion fragments"/>
    <property type="match status" value="1"/>
</dbReference>
<gene>
    <name evidence="3" type="ORF">H9L42_10695</name>
</gene>
<name>A0A923NQL2_9FIRM</name>
<proteinExistence type="predicted"/>
<dbReference type="Proteomes" id="UP000602647">
    <property type="component" value="Unassembled WGS sequence"/>
</dbReference>
<protein>
    <submittedName>
        <fullName evidence="3">Ig-like domain-containing protein</fullName>
    </submittedName>
</protein>
<accession>A0A923NQL2</accession>
<dbReference type="SUPFAM" id="SSF51126">
    <property type="entry name" value="Pectin lyase-like"/>
    <property type="match status" value="2"/>
</dbReference>
<dbReference type="Gene3D" id="2.60.40.1080">
    <property type="match status" value="1"/>
</dbReference>
<dbReference type="EMBL" id="JACRYT010000011">
    <property type="protein sequence ID" value="MBC6680303.1"/>
    <property type="molecule type" value="Genomic_DNA"/>
</dbReference>
<evidence type="ECO:0000259" key="2">
    <source>
        <dbReference type="SMART" id="SM00635"/>
    </source>
</evidence>
<dbReference type="SMART" id="SM00710">
    <property type="entry name" value="PbH1"/>
    <property type="match status" value="4"/>
</dbReference>
<dbReference type="Gene3D" id="2.160.20.10">
    <property type="entry name" value="Single-stranded right-handed beta-helix, Pectin lyase-like"/>
    <property type="match status" value="1"/>
</dbReference>
<dbReference type="Pfam" id="PF02368">
    <property type="entry name" value="Big_2"/>
    <property type="match status" value="1"/>
</dbReference>
<dbReference type="SMART" id="SM00635">
    <property type="entry name" value="BID_2"/>
    <property type="match status" value="1"/>
</dbReference>
<dbReference type="InterPro" id="IPR003343">
    <property type="entry name" value="Big_2"/>
</dbReference>
<feature type="signal peptide" evidence="1">
    <location>
        <begin position="1"/>
        <end position="31"/>
    </location>
</feature>
<sequence>MEARKSAKLLAWLIALAVVFTMTLPSSVVWAAEDNASDNAAKIGDQEYATLQKAVNATKGDATIQMLKDVKEDVTIAEDDTVTIDLNGKTITNETKTHTITNEGNLTITGEGIVDNVTHQTAAIHNAQGGTVVLNGGTYTRSKENGQSAEASGGNSFYNIRNYGKMTINEGVTVKQDGHFSSLIENGYYDGNQNTAKINAEMIINGGTFEGGLNTIKNDDYGVLTINGGTFKNVTQAAFLNWNEATVTGGTFTVASEAEGPAILNGKLNDTMDKGVLKISGGTFTAGGNHAAIEQMGGSTSIGDISITGGTFSTNPDKYIADGYLADKTEDGYQIIKEGDTTENVALVGKTYYPTLKEAIDAAEAGDTVTLLKDITVDMGDKDAAAIAITKKLTLDGNGKTIAANKIDAKEGMGHILGIQGANVKVRDLTIDGTDKSARHGIQVYGEGSKATLYSVTVKNCFGYGLVVNGATATATRLTTDGNGWGGVNVTKGVNITDNPSFTLNSGTLTDENPIQIDVEKGDLDADWVTFGEGAGEWDIITDAETGDGRPAIQWKPAKGEAVAQVNGSNYATLEAAITAAKENATVKLLKDITVKTVKKDSPIILLNKTLTLDGNGKTITAELGDIKPAEDAENKGMSHVLGLQAKDIVVKNLTINGGDAARHGVQTYGADNSATLENVMIKDCTGYGAVANGSILTVNGLNTSGNNWGGINVSKGSNVTNTPTLQFNKGTLEEENKIQLDNVDGSSVVDTVVEFGDEAGPWHAEKSADENIIKYLPGADITGIKLNVTEMTLEVGDKAQLIATVSPENAYNKDVTWSVPEGTTEIQVDADTGVVTAFKKAEKVEVTATAKDGKTTATCNITVTEDADETTTLTVQPSVTDTTMNADDIVTAINNADDADEILVNVPSDTNNVISKDVFAAAKEGNAGKLIIKTEKATFTFDAAQIENAADVNVEITDAKDVDVDEWLPGATTEAIELTHDGNFPAPATITYTLSSDSGITAGATVYLYYYNDYNDGALELMAQDALTVADNSVTFTLAHASAYVFSAEQIEATTVAENIEEVIAAIGTVTYGDETKAAIEKAREQYDLFAKQYPEDTDKVGNLDTLTAAEAAYKALDDEVQAFKSEFDAFYDKVKDGGVMSYEEQQQVPKLRAAFEALDDSQKKALEAYEQDLQTVEDICKASQEGEVVSQANRVSKAVAEKLPTNVAFTTAVKSQIDAVRALYDSVVAETPDAKVLLTSELAAIEKAEAAYKTAKRAAYSSAKISLSTTKYTYNGKAKRPTVKGLSAFVNGTDYTIAYKSNVKSGKATVTVTGKGDCAGFSAKTATFRIVPNKAAISKLTKGKRNMKVRIKSQKKAAVSGYQIAYKYGKSGKYKKVTTTKLTKKIRKLKTKKYYYVKVRAYKKIDGKKYYGTYSKIKKIKVR</sequence>
<reference evidence="3" key="1">
    <citation type="submission" date="2020-08" db="EMBL/GenBank/DDBJ databases">
        <title>Genome public.</title>
        <authorList>
            <person name="Liu C."/>
            <person name="Sun Q."/>
        </authorList>
    </citation>
    <scope>NUCLEOTIDE SEQUENCE</scope>
    <source>
        <strain evidence="3">BX12</strain>
    </source>
</reference>
<keyword evidence="1" id="KW-0732">Signal</keyword>
<evidence type="ECO:0000313" key="4">
    <source>
        <dbReference type="Proteomes" id="UP000602647"/>
    </source>
</evidence>
<dbReference type="RefSeq" id="WP_187303400.1">
    <property type="nucleotide sequence ID" value="NZ_JACRYT010000011.1"/>
</dbReference>